<dbReference type="Pfam" id="PF02535">
    <property type="entry name" value="Zip"/>
    <property type="match status" value="2"/>
</dbReference>
<keyword evidence="3 5" id="KW-1133">Transmembrane helix</keyword>
<feature type="transmembrane region" description="Helical" evidence="5">
    <location>
        <begin position="191"/>
        <end position="208"/>
    </location>
</feature>
<keyword evidence="2 5" id="KW-0812">Transmembrane</keyword>
<evidence type="ECO:0000256" key="4">
    <source>
        <dbReference type="ARBA" id="ARBA00023136"/>
    </source>
</evidence>
<proteinExistence type="predicted"/>
<dbReference type="GO" id="GO:0016020">
    <property type="term" value="C:membrane"/>
    <property type="evidence" value="ECO:0007669"/>
    <property type="project" value="UniProtKB-SubCell"/>
</dbReference>
<evidence type="ECO:0000313" key="7">
    <source>
        <dbReference type="Proteomes" id="UP000231434"/>
    </source>
</evidence>
<gene>
    <name evidence="6" type="ORF">COU86_05085</name>
</gene>
<feature type="transmembrane region" description="Helical" evidence="5">
    <location>
        <begin position="6"/>
        <end position="23"/>
    </location>
</feature>
<dbReference type="AlphaFoldDB" id="A0A2M8KKC3"/>
<dbReference type="PANTHER" id="PTHR16950">
    <property type="entry name" value="ZINC TRANSPORTER SLC39A7 HISTIDINE-RICH MEMBRANE PROTEIN KE4"/>
    <property type="match status" value="1"/>
</dbReference>
<dbReference type="EMBL" id="PFEB01000049">
    <property type="protein sequence ID" value="PJE60376.1"/>
    <property type="molecule type" value="Genomic_DNA"/>
</dbReference>
<comment type="subcellular location">
    <subcellularLocation>
        <location evidence="1">Membrane</location>
        <topology evidence="1">Multi-pass membrane protein</topology>
    </subcellularLocation>
</comment>
<evidence type="ECO:0000313" key="6">
    <source>
        <dbReference type="EMBL" id="PJE60376.1"/>
    </source>
</evidence>
<dbReference type="InterPro" id="IPR003689">
    <property type="entry name" value="ZIP"/>
</dbReference>
<comment type="caution">
    <text evidence="6">The sequence shown here is derived from an EMBL/GenBank/DDBJ whole genome shotgun (WGS) entry which is preliminary data.</text>
</comment>
<sequence>MDKLIYIIASTFLISLASLIGVFTISIKEKILSKFLLLFISLSAGALMGGAFLHLLPEASEKLNNKNLYPIVLFSFVLFFLIEKLLHWRHCHKKNCDVHTFGYINLFGDAVHNFIDGLVIAATFLIDIKLGIITSFAIALHEIPQEVGDFGVLLYSGFSRQKALFANFLVALTAVFGGIFGYFLSFQIENIISYLLPFTAGGFIYISASDLMPE</sequence>
<reference evidence="7" key="1">
    <citation type="submission" date="2017-09" db="EMBL/GenBank/DDBJ databases">
        <title>Depth-based differentiation of microbial function through sediment-hosted aquifers and enrichment of novel symbionts in the deep terrestrial subsurface.</title>
        <authorList>
            <person name="Probst A.J."/>
            <person name="Ladd B."/>
            <person name="Jarett J.K."/>
            <person name="Geller-Mcgrath D.E."/>
            <person name="Sieber C.M.K."/>
            <person name="Emerson J.B."/>
            <person name="Anantharaman K."/>
            <person name="Thomas B.C."/>
            <person name="Malmstrom R."/>
            <person name="Stieglmeier M."/>
            <person name="Klingl A."/>
            <person name="Woyke T."/>
            <person name="Ryan C.M."/>
            <person name="Banfield J.F."/>
        </authorList>
    </citation>
    <scope>NUCLEOTIDE SEQUENCE [LARGE SCALE GENOMIC DNA]</scope>
</reference>
<evidence type="ECO:0000256" key="3">
    <source>
        <dbReference type="ARBA" id="ARBA00022989"/>
    </source>
</evidence>
<dbReference type="PANTHER" id="PTHR16950:SF16">
    <property type="entry name" value="ZINC TRANSPORTER ZIP13"/>
    <property type="match status" value="1"/>
</dbReference>
<accession>A0A2M8KKC3</accession>
<feature type="transmembrane region" description="Helical" evidence="5">
    <location>
        <begin position="35"/>
        <end position="56"/>
    </location>
</feature>
<dbReference type="GO" id="GO:0046873">
    <property type="term" value="F:metal ion transmembrane transporter activity"/>
    <property type="evidence" value="ECO:0007669"/>
    <property type="project" value="InterPro"/>
</dbReference>
<evidence type="ECO:0000256" key="5">
    <source>
        <dbReference type="SAM" id="Phobius"/>
    </source>
</evidence>
<feature type="transmembrane region" description="Helical" evidence="5">
    <location>
        <begin position="68"/>
        <end position="86"/>
    </location>
</feature>
<evidence type="ECO:0000256" key="1">
    <source>
        <dbReference type="ARBA" id="ARBA00004141"/>
    </source>
</evidence>
<evidence type="ECO:0000256" key="2">
    <source>
        <dbReference type="ARBA" id="ARBA00022692"/>
    </source>
</evidence>
<feature type="transmembrane region" description="Helical" evidence="5">
    <location>
        <begin position="164"/>
        <end position="185"/>
    </location>
</feature>
<protein>
    <submittedName>
        <fullName evidence="6">ZIP family metal transporter</fullName>
    </submittedName>
</protein>
<dbReference type="Proteomes" id="UP000231434">
    <property type="component" value="Unassembled WGS sequence"/>
</dbReference>
<feature type="non-terminal residue" evidence="6">
    <location>
        <position position="214"/>
    </location>
</feature>
<name>A0A2M8KKC3_9BACT</name>
<organism evidence="6 7">
    <name type="scientific">Candidatus Roizmanbacteria bacterium CG10_big_fil_rev_8_21_14_0_10_36_26</name>
    <dbReference type="NCBI Taxonomy" id="1974851"/>
    <lineage>
        <taxon>Bacteria</taxon>
        <taxon>Candidatus Roizmaniibacteriota</taxon>
    </lineage>
</organism>
<keyword evidence="4 5" id="KW-0472">Membrane</keyword>